<sequence length="436" mass="47920">MKLLRRFSRPLLFCLIPLVKAYTVFETTCSAPAAPANYVSSPNTRGTLDIIWSSLFTIIACTWTLQHPNIPEQRNGRDKGHLGDAKWALRAFYRGAARMACTVIAPELIIGAAFGDLLAARQSREEMKGYAEEDGVTWSLIHGYYANMGGFIIRSKPGGGGGGGGGKAYHDPYHVDAYAIYRLRLRNHLPRLPDVSVDEIQDMSKGDALVKTIAVGQILWTVLQVIARAARGLPVSPLEIAVVAFAACAVIIYGLYWSKPQRACATRTILEYAEEIPAEVLETLAETHYKAYILKQFFMIPNESHLPGSPVGTNSDNTRDVRGTVSLFFSGIIGAATFGGIHVTAWNFAFPSTVDAIFWRCASVYSAAFPLCFLLCFVLAALIEFSDDILAILILLFNCLYVVARLIILVEIVRTLFYLPPGSFVSTWTTNIPHIA</sequence>
<proteinExistence type="predicted"/>
<dbReference type="AlphaFoldDB" id="A0A9P8TRD1"/>
<feature type="chain" id="PRO_5040436411" evidence="2">
    <location>
        <begin position="22"/>
        <end position="436"/>
    </location>
</feature>
<comment type="caution">
    <text evidence="3">The sequence shown here is derived from an EMBL/GenBank/DDBJ whole genome shotgun (WGS) entry which is preliminary data.</text>
</comment>
<evidence type="ECO:0000256" key="2">
    <source>
        <dbReference type="SAM" id="SignalP"/>
    </source>
</evidence>
<evidence type="ECO:0000256" key="1">
    <source>
        <dbReference type="SAM" id="Phobius"/>
    </source>
</evidence>
<evidence type="ECO:0000313" key="4">
    <source>
        <dbReference type="Proteomes" id="UP000827724"/>
    </source>
</evidence>
<keyword evidence="2" id="KW-0732">Signal</keyword>
<evidence type="ECO:0000313" key="3">
    <source>
        <dbReference type="EMBL" id="KAH6603486.1"/>
    </source>
</evidence>
<accession>A0A9P8TRD1</accession>
<name>A0A9P8TRD1_9HYPO</name>
<reference evidence="3" key="1">
    <citation type="submission" date="2021-08" db="EMBL/GenBank/DDBJ databases">
        <title>Chromosome-Level Trichoderma cornu-damae using Hi-C Data.</title>
        <authorList>
            <person name="Kim C.S."/>
        </authorList>
    </citation>
    <scope>NUCLEOTIDE SEQUENCE</scope>
    <source>
        <strain evidence="3">KA19-0412C</strain>
    </source>
</reference>
<feature type="transmembrane region" description="Helical" evidence="1">
    <location>
        <begin position="238"/>
        <end position="257"/>
    </location>
</feature>
<feature type="transmembrane region" description="Helical" evidence="1">
    <location>
        <begin position="362"/>
        <end position="383"/>
    </location>
</feature>
<feature type="transmembrane region" description="Helical" evidence="1">
    <location>
        <begin position="389"/>
        <end position="410"/>
    </location>
</feature>
<gene>
    <name evidence="3" type="ORF">Trco_008261</name>
</gene>
<protein>
    <submittedName>
        <fullName evidence="3">Uncharacterized protein</fullName>
    </submittedName>
</protein>
<keyword evidence="1" id="KW-0472">Membrane</keyword>
<organism evidence="3 4">
    <name type="scientific">Trichoderma cornu-damae</name>
    <dbReference type="NCBI Taxonomy" id="654480"/>
    <lineage>
        <taxon>Eukaryota</taxon>
        <taxon>Fungi</taxon>
        <taxon>Dikarya</taxon>
        <taxon>Ascomycota</taxon>
        <taxon>Pezizomycotina</taxon>
        <taxon>Sordariomycetes</taxon>
        <taxon>Hypocreomycetidae</taxon>
        <taxon>Hypocreales</taxon>
        <taxon>Hypocreaceae</taxon>
        <taxon>Trichoderma</taxon>
    </lineage>
</organism>
<dbReference type="PANTHER" id="PTHR35043:SF7">
    <property type="entry name" value="TRANSCRIPTION FACTOR DOMAIN-CONTAINING PROTEIN"/>
    <property type="match status" value="1"/>
</dbReference>
<dbReference type="OrthoDB" id="3061561at2759"/>
<dbReference type="EMBL" id="JAIWOZ010000007">
    <property type="protein sequence ID" value="KAH6603486.1"/>
    <property type="molecule type" value="Genomic_DNA"/>
</dbReference>
<dbReference type="Proteomes" id="UP000827724">
    <property type="component" value="Unassembled WGS sequence"/>
</dbReference>
<dbReference type="PANTHER" id="PTHR35043">
    <property type="entry name" value="TRANSCRIPTION FACTOR DOMAIN-CONTAINING PROTEIN"/>
    <property type="match status" value="1"/>
</dbReference>
<keyword evidence="1" id="KW-1133">Transmembrane helix</keyword>
<keyword evidence="4" id="KW-1185">Reference proteome</keyword>
<feature type="transmembrane region" description="Helical" evidence="1">
    <location>
        <begin position="327"/>
        <end position="350"/>
    </location>
</feature>
<keyword evidence="1" id="KW-0812">Transmembrane</keyword>
<feature type="signal peptide" evidence="2">
    <location>
        <begin position="1"/>
        <end position="21"/>
    </location>
</feature>